<gene>
    <name evidence="2" type="ORF">AB5J56_38855</name>
</gene>
<sequence length="66" mass="6796">MDGDAYAASTPKFEQARSDCGDALVSIFMGAIYRRSGNVPATESRTLPTGVHRAGDHPGIGGTGSN</sequence>
<feature type="region of interest" description="Disordered" evidence="1">
    <location>
        <begin position="38"/>
        <end position="66"/>
    </location>
</feature>
<dbReference type="AlphaFoldDB" id="A0AB39PHV4"/>
<reference evidence="2" key="1">
    <citation type="submission" date="2024-07" db="EMBL/GenBank/DDBJ databases">
        <authorList>
            <person name="Yu S.T."/>
        </authorList>
    </citation>
    <scope>NUCLEOTIDE SEQUENCE</scope>
    <source>
        <strain evidence="2">R21</strain>
    </source>
</reference>
<proteinExistence type="predicted"/>
<dbReference type="EMBL" id="CP163435">
    <property type="protein sequence ID" value="XDQ30310.1"/>
    <property type="molecule type" value="Genomic_DNA"/>
</dbReference>
<dbReference type="RefSeq" id="WP_369240123.1">
    <property type="nucleotide sequence ID" value="NZ_CP163435.1"/>
</dbReference>
<protein>
    <submittedName>
        <fullName evidence="2">Uncharacterized protein</fullName>
    </submittedName>
</protein>
<accession>A0AB39PHV4</accession>
<organism evidence="2">
    <name type="scientific">Streptomyces sp. R21</name>
    <dbReference type="NCBI Taxonomy" id="3238627"/>
    <lineage>
        <taxon>Bacteria</taxon>
        <taxon>Bacillati</taxon>
        <taxon>Actinomycetota</taxon>
        <taxon>Actinomycetes</taxon>
        <taxon>Kitasatosporales</taxon>
        <taxon>Streptomycetaceae</taxon>
        <taxon>Streptomyces</taxon>
    </lineage>
</organism>
<evidence type="ECO:0000313" key="2">
    <source>
        <dbReference type="EMBL" id="XDQ30310.1"/>
    </source>
</evidence>
<name>A0AB39PHV4_9ACTN</name>
<evidence type="ECO:0000256" key="1">
    <source>
        <dbReference type="SAM" id="MobiDB-lite"/>
    </source>
</evidence>